<feature type="binding site" evidence="5">
    <location>
        <position position="373"/>
    </location>
    <ligand>
        <name>S-adenosyl-L-methionine</name>
        <dbReference type="ChEBI" id="CHEBI:59789"/>
    </ligand>
</feature>
<dbReference type="SUPFAM" id="SSF53335">
    <property type="entry name" value="S-adenosyl-L-methionine-dependent methyltransferases"/>
    <property type="match status" value="1"/>
</dbReference>
<dbReference type="Proteomes" id="UP000324585">
    <property type="component" value="Unassembled WGS sequence"/>
</dbReference>
<dbReference type="InterPro" id="IPR049560">
    <property type="entry name" value="MeTrfase_RsmB-F_NOP2_cat"/>
</dbReference>
<dbReference type="PRINTS" id="PR02008">
    <property type="entry name" value="RCMTFAMILY"/>
</dbReference>
<dbReference type="Gene3D" id="3.40.50.150">
    <property type="entry name" value="Vaccinia Virus protein VP39"/>
    <property type="match status" value="1"/>
</dbReference>
<comment type="caution">
    <text evidence="5">Lacks conserved residue(s) required for the propagation of feature annotation.</text>
</comment>
<dbReference type="Gene3D" id="3.30.70.1170">
    <property type="entry name" value="Sun protein, domain 3"/>
    <property type="match status" value="1"/>
</dbReference>
<proteinExistence type="inferred from homology"/>
<dbReference type="OMA" id="ECACACC"/>
<comment type="similarity">
    <text evidence="5">Belongs to the class I-like SAM-binding methyltransferase superfamily. RsmB/NOP family.</text>
</comment>
<evidence type="ECO:0000259" key="6">
    <source>
        <dbReference type="PROSITE" id="PS51686"/>
    </source>
</evidence>
<dbReference type="PANTHER" id="PTHR22807:SF30">
    <property type="entry name" value="28S RRNA (CYTOSINE(4447)-C(5))-METHYLTRANSFERASE-RELATED"/>
    <property type="match status" value="1"/>
</dbReference>
<feature type="domain" description="SAM-dependent MTase RsmB/NOP-type" evidence="6">
    <location>
        <begin position="214"/>
        <end position="492"/>
    </location>
</feature>
<organism evidence="7 8">
    <name type="scientific">Porphyridium purpureum</name>
    <name type="common">Red alga</name>
    <name type="synonym">Porphyridium cruentum</name>
    <dbReference type="NCBI Taxonomy" id="35688"/>
    <lineage>
        <taxon>Eukaryota</taxon>
        <taxon>Rhodophyta</taxon>
        <taxon>Bangiophyceae</taxon>
        <taxon>Porphyridiales</taxon>
        <taxon>Porphyridiaceae</taxon>
        <taxon>Porphyridium</taxon>
    </lineage>
</organism>
<keyword evidence="4 5" id="KW-0694">RNA-binding</keyword>
<comment type="caution">
    <text evidence="7">The sequence shown here is derived from an EMBL/GenBank/DDBJ whole genome shotgun (WGS) entry which is preliminary data.</text>
</comment>
<dbReference type="InterPro" id="IPR001678">
    <property type="entry name" value="MeTrfase_RsmB-F_NOP2_dom"/>
</dbReference>
<evidence type="ECO:0000256" key="3">
    <source>
        <dbReference type="ARBA" id="ARBA00022691"/>
    </source>
</evidence>
<dbReference type="PROSITE" id="PS51686">
    <property type="entry name" value="SAM_MT_RSMB_NOP"/>
    <property type="match status" value="1"/>
</dbReference>
<reference evidence="8" key="1">
    <citation type="journal article" date="2019" name="Nat. Commun.">
        <title>Expansion of phycobilisome linker gene families in mesophilic red algae.</title>
        <authorList>
            <person name="Lee J."/>
            <person name="Kim D."/>
            <person name="Bhattacharya D."/>
            <person name="Yoon H.S."/>
        </authorList>
    </citation>
    <scope>NUCLEOTIDE SEQUENCE [LARGE SCALE GENOMIC DNA]</scope>
    <source>
        <strain evidence="8">CCMP 1328</strain>
    </source>
</reference>
<evidence type="ECO:0000256" key="1">
    <source>
        <dbReference type="ARBA" id="ARBA00022603"/>
    </source>
</evidence>
<gene>
    <name evidence="7" type="ORF">FVE85_3755</name>
</gene>
<dbReference type="OrthoDB" id="4418812at2759"/>
<keyword evidence="2 5" id="KW-0808">Transferase</keyword>
<keyword evidence="1 5" id="KW-0489">Methyltransferase</keyword>
<accession>A0A5J4YPH6</accession>
<dbReference type="InterPro" id="IPR029063">
    <property type="entry name" value="SAM-dependent_MTases_sf"/>
</dbReference>
<dbReference type="GO" id="GO:0000470">
    <property type="term" value="P:maturation of LSU-rRNA"/>
    <property type="evidence" value="ECO:0007669"/>
    <property type="project" value="TreeGrafter"/>
</dbReference>
<dbReference type="Pfam" id="PF22458">
    <property type="entry name" value="RsmF-B_ferredox"/>
    <property type="match status" value="1"/>
</dbReference>
<dbReference type="InterPro" id="IPR054728">
    <property type="entry name" value="RsmB-like_ferredoxin"/>
</dbReference>
<evidence type="ECO:0000256" key="2">
    <source>
        <dbReference type="ARBA" id="ARBA00022679"/>
    </source>
</evidence>
<keyword evidence="8" id="KW-1185">Reference proteome</keyword>
<sequence>MKDHDQSTECACACCVLLLPASQELSSSGWRRLALEAWLTWQRERHVDAEMVLKRVLRRARLDNNAMRKHIAFAFFQYVVFDWQLQYLCEQVVGSSVYFWCTRTTAALIEALTSRPDALHAQCRTMQQVGELDLVLRSVLAISLYDFVHTLERNESYDDDSESSEFSAWAQVKKQFKVRLPSVQSERIAIVYSLPDWLVAQWIKQYGVETTRQLGKCCNEAGPFVLRVNSLVAATREEMQSRFASAGYTSVACALSRWALYFPEKPQTGAWGLPGWSDGAFEVQDQGSQCVADACEAQPGHHVLDICCGTGGKALALAAAVGKYGKVSCWDIDQRKLPHLVSNARRARAIDIVQVLSESELDRLEAVDCVLVDAPCSASGTLRRHPSHRWNRLLEHDARERLPEIQRSIVLRAAPYVKRGGRLVYATCSLLAWENEDVADSLDESLGALGFSRAPVCSRKQDRNSYQKSWTLLPSEHDAAVDGFFIAAWSRS</sequence>
<evidence type="ECO:0000256" key="5">
    <source>
        <dbReference type="PROSITE-ProRule" id="PRU01023"/>
    </source>
</evidence>
<dbReference type="GO" id="GO:0005730">
    <property type="term" value="C:nucleolus"/>
    <property type="evidence" value="ECO:0007669"/>
    <property type="project" value="TreeGrafter"/>
</dbReference>
<evidence type="ECO:0000313" key="8">
    <source>
        <dbReference type="Proteomes" id="UP000324585"/>
    </source>
</evidence>
<protein>
    <submittedName>
        <fullName evidence="7">Putative ribosomal RNA small subunit methyltransferase B</fullName>
    </submittedName>
</protein>
<dbReference type="InterPro" id="IPR023267">
    <property type="entry name" value="RCMT"/>
</dbReference>
<name>A0A5J4YPH6_PORPP</name>
<dbReference type="PANTHER" id="PTHR22807">
    <property type="entry name" value="NOP2 YEAST -RELATED NOL1/NOP2/FMU SUN DOMAIN-CONTAINING"/>
    <property type="match status" value="1"/>
</dbReference>
<dbReference type="GO" id="GO:0009383">
    <property type="term" value="F:rRNA (cytosine-C5-)-methyltransferase activity"/>
    <property type="evidence" value="ECO:0007669"/>
    <property type="project" value="TreeGrafter"/>
</dbReference>
<keyword evidence="3 5" id="KW-0949">S-adenosyl-L-methionine</keyword>
<dbReference type="AlphaFoldDB" id="A0A5J4YPH6"/>
<dbReference type="Pfam" id="PF01189">
    <property type="entry name" value="Methyltr_RsmB-F"/>
    <property type="match status" value="1"/>
</dbReference>
<dbReference type="EMBL" id="VRMN01000010">
    <property type="protein sequence ID" value="KAA8492317.1"/>
    <property type="molecule type" value="Genomic_DNA"/>
</dbReference>
<feature type="binding site" evidence="5">
    <location>
        <position position="331"/>
    </location>
    <ligand>
        <name>S-adenosyl-L-methionine</name>
        <dbReference type="ChEBI" id="CHEBI:59789"/>
    </ligand>
</feature>
<evidence type="ECO:0000256" key="4">
    <source>
        <dbReference type="ARBA" id="ARBA00022884"/>
    </source>
</evidence>
<dbReference type="GO" id="GO:0003723">
    <property type="term" value="F:RNA binding"/>
    <property type="evidence" value="ECO:0007669"/>
    <property type="project" value="UniProtKB-UniRule"/>
</dbReference>
<dbReference type="CDD" id="cd02440">
    <property type="entry name" value="AdoMet_MTases"/>
    <property type="match status" value="1"/>
</dbReference>
<dbReference type="GO" id="GO:0070475">
    <property type="term" value="P:rRNA base methylation"/>
    <property type="evidence" value="ECO:0007669"/>
    <property type="project" value="TreeGrafter"/>
</dbReference>
<feature type="active site" description="Nucleophile" evidence="5">
    <location>
        <position position="428"/>
    </location>
</feature>
<evidence type="ECO:0000313" key="7">
    <source>
        <dbReference type="EMBL" id="KAA8492317.1"/>
    </source>
</evidence>